<keyword evidence="2" id="KW-0808">Transferase</keyword>
<dbReference type="GO" id="GO:0016301">
    <property type="term" value="F:kinase activity"/>
    <property type="evidence" value="ECO:0007669"/>
    <property type="project" value="UniProtKB-KW"/>
</dbReference>
<keyword evidence="3" id="KW-1185">Reference proteome</keyword>
<accession>A0A1Q9CL10</accession>
<dbReference type="GO" id="GO:0003743">
    <property type="term" value="F:translation initiation factor activity"/>
    <property type="evidence" value="ECO:0007669"/>
    <property type="project" value="UniProtKB-KW"/>
</dbReference>
<keyword evidence="2" id="KW-0648">Protein biosynthesis</keyword>
<feature type="region of interest" description="Disordered" evidence="1">
    <location>
        <begin position="1"/>
        <end position="27"/>
    </location>
</feature>
<keyword evidence="2" id="KW-0418">Kinase</keyword>
<reference evidence="2 3" key="1">
    <citation type="submission" date="2016-02" db="EMBL/GenBank/DDBJ databases">
        <title>Genome analysis of coral dinoflagellate symbionts highlights evolutionary adaptations to a symbiotic lifestyle.</title>
        <authorList>
            <person name="Aranda M."/>
            <person name="Li Y."/>
            <person name="Liew Y.J."/>
            <person name="Baumgarten S."/>
            <person name="Simakov O."/>
            <person name="Wilson M."/>
            <person name="Piel J."/>
            <person name="Ashoor H."/>
            <person name="Bougouffa S."/>
            <person name="Bajic V.B."/>
            <person name="Ryu T."/>
            <person name="Ravasi T."/>
            <person name="Bayer T."/>
            <person name="Micklem G."/>
            <person name="Kim H."/>
            <person name="Bhak J."/>
            <person name="Lajeunesse T.C."/>
            <person name="Voolstra C.R."/>
        </authorList>
    </citation>
    <scope>NUCLEOTIDE SEQUENCE [LARGE SCALE GENOMIC DNA]</scope>
    <source>
        <strain evidence="2 3">CCMP2467</strain>
    </source>
</reference>
<proteinExistence type="predicted"/>
<dbReference type="InterPro" id="IPR011009">
    <property type="entry name" value="Kinase-like_dom_sf"/>
</dbReference>
<evidence type="ECO:0000256" key="1">
    <source>
        <dbReference type="SAM" id="MobiDB-lite"/>
    </source>
</evidence>
<dbReference type="Gene3D" id="1.10.510.10">
    <property type="entry name" value="Transferase(Phosphotransferase) domain 1"/>
    <property type="match status" value="1"/>
</dbReference>
<sequence>MEELRTEGREAAPPAGGPEQLSGKDMDTSTDVFSLGIVLAELICPVQTQMERAAVLEALRGRRELGGDKEQAAMAVRMTDPVPSLRPTAAQLLLELEDTEAPMTIRSPGPGLGGLDCCEGMGGALMGAVSEAAMALETSQRRTTDLFWLLRLGTPKSEGRSLRFLGRECHPDGHGTQLAVASSGKS</sequence>
<dbReference type="OrthoDB" id="7412269at2759"/>
<keyword evidence="2" id="KW-0396">Initiation factor</keyword>
<comment type="caution">
    <text evidence="2">The sequence shown here is derived from an EMBL/GenBank/DDBJ whole genome shotgun (WGS) entry which is preliminary data.</text>
</comment>
<name>A0A1Q9CL10_SYMMI</name>
<dbReference type="EMBL" id="LSRX01001105">
    <property type="protein sequence ID" value="OLP83595.1"/>
    <property type="molecule type" value="Genomic_DNA"/>
</dbReference>
<evidence type="ECO:0000313" key="3">
    <source>
        <dbReference type="Proteomes" id="UP000186817"/>
    </source>
</evidence>
<gene>
    <name evidence="2" type="primary">EIF2AK1</name>
    <name evidence="2" type="ORF">AK812_SmicGene35631</name>
</gene>
<organism evidence="2 3">
    <name type="scientific">Symbiodinium microadriaticum</name>
    <name type="common">Dinoflagellate</name>
    <name type="synonym">Zooxanthella microadriatica</name>
    <dbReference type="NCBI Taxonomy" id="2951"/>
    <lineage>
        <taxon>Eukaryota</taxon>
        <taxon>Sar</taxon>
        <taxon>Alveolata</taxon>
        <taxon>Dinophyceae</taxon>
        <taxon>Suessiales</taxon>
        <taxon>Symbiodiniaceae</taxon>
        <taxon>Symbiodinium</taxon>
    </lineage>
</organism>
<dbReference type="AlphaFoldDB" id="A0A1Q9CL10"/>
<dbReference type="Proteomes" id="UP000186817">
    <property type="component" value="Unassembled WGS sequence"/>
</dbReference>
<evidence type="ECO:0000313" key="2">
    <source>
        <dbReference type="EMBL" id="OLP83595.1"/>
    </source>
</evidence>
<dbReference type="SUPFAM" id="SSF56112">
    <property type="entry name" value="Protein kinase-like (PK-like)"/>
    <property type="match status" value="1"/>
</dbReference>
<feature type="compositionally biased region" description="Basic and acidic residues" evidence="1">
    <location>
        <begin position="1"/>
        <end position="10"/>
    </location>
</feature>
<protein>
    <submittedName>
        <fullName evidence="2">Eukaryotic translation initiation factor 2-alpha kinase 1</fullName>
    </submittedName>
</protein>